<evidence type="ECO:0000256" key="16">
    <source>
        <dbReference type="ARBA" id="ARBA00075960"/>
    </source>
</evidence>
<feature type="compositionally biased region" description="Polar residues" evidence="19">
    <location>
        <begin position="1843"/>
        <end position="1852"/>
    </location>
</feature>
<proteinExistence type="inferred from homology"/>
<feature type="compositionally biased region" description="Polar residues" evidence="19">
    <location>
        <begin position="943"/>
        <end position="953"/>
    </location>
</feature>
<evidence type="ECO:0000256" key="4">
    <source>
        <dbReference type="ARBA" id="ARBA00022491"/>
    </source>
</evidence>
<feature type="compositionally biased region" description="Polar residues" evidence="19">
    <location>
        <begin position="812"/>
        <end position="822"/>
    </location>
</feature>
<evidence type="ECO:0000256" key="12">
    <source>
        <dbReference type="ARBA" id="ARBA00023242"/>
    </source>
</evidence>
<feature type="compositionally biased region" description="Basic and acidic residues" evidence="19">
    <location>
        <begin position="829"/>
        <end position="883"/>
    </location>
</feature>
<feature type="compositionally biased region" description="Polar residues" evidence="19">
    <location>
        <begin position="2454"/>
        <end position="2467"/>
    </location>
</feature>
<keyword evidence="3" id="KW-0488">Methylation</keyword>
<dbReference type="InterPro" id="IPR017930">
    <property type="entry name" value="Myb_dom"/>
</dbReference>
<reference evidence="23" key="1">
    <citation type="submission" date="2022-03" db="EMBL/GenBank/DDBJ databases">
        <authorList>
            <person name="Alioto T."/>
            <person name="Alioto T."/>
            <person name="Gomez Garrido J."/>
        </authorList>
    </citation>
    <scope>NUCLEOTIDE SEQUENCE</scope>
</reference>
<dbReference type="GO" id="GO:0003677">
    <property type="term" value="F:DNA binding"/>
    <property type="evidence" value="ECO:0007669"/>
    <property type="project" value="UniProtKB-KW"/>
</dbReference>
<feature type="domain" description="SANT" evidence="21">
    <location>
        <begin position="656"/>
        <end position="707"/>
    </location>
</feature>
<dbReference type="GO" id="GO:0000122">
    <property type="term" value="P:negative regulation of transcription by RNA polymerase II"/>
    <property type="evidence" value="ECO:0007669"/>
    <property type="project" value="UniProtKB-ARBA"/>
</dbReference>
<feature type="compositionally biased region" description="Basic residues" evidence="19">
    <location>
        <begin position="547"/>
        <end position="556"/>
    </location>
</feature>
<feature type="compositionally biased region" description="Polar residues" evidence="19">
    <location>
        <begin position="1218"/>
        <end position="1242"/>
    </location>
</feature>
<evidence type="ECO:0000256" key="1">
    <source>
        <dbReference type="ARBA" id="ARBA00004123"/>
    </source>
</evidence>
<keyword evidence="23" id="KW-0675">Receptor</keyword>
<feature type="compositionally biased region" description="Low complexity" evidence="19">
    <location>
        <begin position="909"/>
        <end position="918"/>
    </location>
</feature>
<evidence type="ECO:0000256" key="18">
    <source>
        <dbReference type="ARBA" id="ARBA00079100"/>
    </source>
</evidence>
<dbReference type="InterPro" id="IPR051571">
    <property type="entry name" value="N-CoR_corepressor"/>
</dbReference>
<dbReference type="Pfam" id="PF00249">
    <property type="entry name" value="Myb_DNA-binding"/>
    <property type="match status" value="1"/>
</dbReference>
<feature type="region of interest" description="Disordered" evidence="19">
    <location>
        <begin position="1218"/>
        <end position="1249"/>
    </location>
</feature>
<feature type="region of interest" description="Disordered" evidence="19">
    <location>
        <begin position="261"/>
        <end position="284"/>
    </location>
</feature>
<keyword evidence="5" id="KW-0597">Phosphoprotein</keyword>
<feature type="compositionally biased region" description="Polar residues" evidence="19">
    <location>
        <begin position="1571"/>
        <end position="1589"/>
    </location>
</feature>
<feature type="domain" description="Myb-like" evidence="20">
    <location>
        <begin position="659"/>
        <end position="703"/>
    </location>
</feature>
<evidence type="ECO:0000256" key="15">
    <source>
        <dbReference type="ARBA" id="ARBA00070044"/>
    </source>
</evidence>
<dbReference type="GO" id="GO:0003714">
    <property type="term" value="F:transcription corepressor activity"/>
    <property type="evidence" value="ECO:0007669"/>
    <property type="project" value="TreeGrafter"/>
</dbReference>
<dbReference type="SUPFAM" id="SSF46689">
    <property type="entry name" value="Homeodomain-like"/>
    <property type="match status" value="2"/>
</dbReference>
<keyword evidence="11" id="KW-0804">Transcription</keyword>
<evidence type="ECO:0000256" key="6">
    <source>
        <dbReference type="ARBA" id="ARBA00022737"/>
    </source>
</evidence>
<keyword evidence="12" id="KW-0539">Nucleus</keyword>
<dbReference type="GO" id="GO:0032991">
    <property type="term" value="C:protein-containing complex"/>
    <property type="evidence" value="ECO:0007669"/>
    <property type="project" value="UniProtKB-ARBA"/>
</dbReference>
<feature type="region of interest" description="Disordered" evidence="19">
    <location>
        <begin position="1792"/>
        <end position="1870"/>
    </location>
</feature>
<feature type="domain" description="HTH myb-type" evidence="22">
    <location>
        <begin position="660"/>
        <end position="707"/>
    </location>
</feature>
<comment type="subcellular location">
    <subcellularLocation>
        <location evidence="1">Nucleus</location>
    </subcellularLocation>
</comment>
<dbReference type="PANTHER" id="PTHR13992:SF21">
    <property type="entry name" value="NUCLEAR RECEPTOR COREPRESSOR 2"/>
    <property type="match status" value="1"/>
</dbReference>
<keyword evidence="10" id="KW-0238">DNA-binding</keyword>
<keyword evidence="24" id="KW-1185">Reference proteome</keyword>
<dbReference type="PROSITE" id="PS51294">
    <property type="entry name" value="HTH_MYB"/>
    <property type="match status" value="1"/>
</dbReference>
<feature type="region of interest" description="Disordered" evidence="19">
    <location>
        <begin position="2160"/>
        <end position="2246"/>
    </location>
</feature>
<feature type="compositionally biased region" description="Polar residues" evidence="19">
    <location>
        <begin position="1533"/>
        <end position="1542"/>
    </location>
</feature>
<feature type="region of interest" description="Disordered" evidence="19">
    <location>
        <begin position="1"/>
        <end position="44"/>
    </location>
</feature>
<feature type="compositionally biased region" description="Polar residues" evidence="19">
    <location>
        <begin position="770"/>
        <end position="779"/>
    </location>
</feature>
<feature type="region of interest" description="Disordered" evidence="19">
    <location>
        <begin position="205"/>
        <end position="224"/>
    </location>
</feature>
<dbReference type="PANTHER" id="PTHR13992">
    <property type="entry name" value="NUCLEAR RECEPTOR CO-REPRESSOR RELATED NCOR"/>
    <property type="match status" value="1"/>
</dbReference>
<evidence type="ECO:0000313" key="24">
    <source>
        <dbReference type="Proteomes" id="UP001295444"/>
    </source>
</evidence>
<dbReference type="InterPro" id="IPR031557">
    <property type="entry name" value="N-CoR_GPS2_interact"/>
</dbReference>
<dbReference type="InterPro" id="IPR009057">
    <property type="entry name" value="Homeodomain-like_sf"/>
</dbReference>
<evidence type="ECO:0000256" key="13">
    <source>
        <dbReference type="ARBA" id="ARBA00053471"/>
    </source>
</evidence>
<feature type="compositionally biased region" description="Basic and acidic residues" evidence="19">
    <location>
        <begin position="782"/>
        <end position="794"/>
    </location>
</feature>
<keyword evidence="6" id="KW-0677">Repeat</keyword>
<evidence type="ECO:0000256" key="17">
    <source>
        <dbReference type="ARBA" id="ARBA00077861"/>
    </source>
</evidence>
<keyword evidence="4" id="KW-0678">Repressor</keyword>
<feature type="compositionally biased region" description="Basic and acidic residues" evidence="19">
    <location>
        <begin position="1940"/>
        <end position="1950"/>
    </location>
</feature>
<feature type="region of interest" description="Disordered" evidence="19">
    <location>
        <begin position="1016"/>
        <end position="1050"/>
    </location>
</feature>
<dbReference type="EMBL" id="OW240916">
    <property type="protein sequence ID" value="CAH2295743.1"/>
    <property type="molecule type" value="Genomic_DNA"/>
</dbReference>
<evidence type="ECO:0000256" key="19">
    <source>
        <dbReference type="SAM" id="MobiDB-lite"/>
    </source>
</evidence>
<feature type="compositionally biased region" description="Basic and acidic residues" evidence="19">
    <location>
        <begin position="565"/>
        <end position="599"/>
    </location>
</feature>
<dbReference type="FunFam" id="1.20.5.430:FF:000001">
    <property type="entry name" value="Nuclear receptor corepressor 2 isoform 1"/>
    <property type="match status" value="1"/>
</dbReference>
<evidence type="ECO:0000256" key="8">
    <source>
        <dbReference type="ARBA" id="ARBA00023015"/>
    </source>
</evidence>
<evidence type="ECO:0000256" key="9">
    <source>
        <dbReference type="ARBA" id="ARBA00023054"/>
    </source>
</evidence>
<comment type="function">
    <text evidence="13">Mediates transcriptional repression by certain nuclear receptors. Participates in complexes which promote histone deacetylation and the formation of repressive chromatin structures which may impede access by the basal transcription machinery. In association with hdac3, may play a role in the regulation of the circadian clock.</text>
</comment>
<dbReference type="InterPro" id="IPR001005">
    <property type="entry name" value="SANT/Myb"/>
</dbReference>
<feature type="compositionally biased region" description="Low complexity" evidence="19">
    <location>
        <begin position="1792"/>
        <end position="1819"/>
    </location>
</feature>
<feature type="compositionally biased region" description="Basic and acidic residues" evidence="19">
    <location>
        <begin position="267"/>
        <end position="276"/>
    </location>
</feature>
<evidence type="ECO:0000259" key="21">
    <source>
        <dbReference type="PROSITE" id="PS51293"/>
    </source>
</evidence>
<feature type="region of interest" description="Disordered" evidence="19">
    <location>
        <begin position="1974"/>
        <end position="2055"/>
    </location>
</feature>
<feature type="region of interest" description="Disordered" evidence="19">
    <location>
        <begin position="1463"/>
        <end position="1493"/>
    </location>
</feature>
<dbReference type="GO" id="GO:0000785">
    <property type="term" value="C:chromatin"/>
    <property type="evidence" value="ECO:0007669"/>
    <property type="project" value="TreeGrafter"/>
</dbReference>
<feature type="compositionally biased region" description="Polar residues" evidence="19">
    <location>
        <begin position="1980"/>
        <end position="1994"/>
    </location>
</feature>
<feature type="region of interest" description="Disordered" evidence="19">
    <location>
        <begin position="1533"/>
        <end position="1624"/>
    </location>
</feature>
<keyword evidence="9" id="KW-0175">Coiled coil</keyword>
<protein>
    <recommendedName>
        <fullName evidence="15">Nuclear receptor corepressor 2</fullName>
    </recommendedName>
    <alternativeName>
        <fullName evidence="17">Silencing mediator of retinoic acid and thyroid hormone receptor</fullName>
    </alternativeName>
    <alternativeName>
        <fullName evidence="18">T3 receptor-associating factor</fullName>
    </alternativeName>
    <alternativeName>
        <fullName evidence="16">Thyroid-, retinoic-acid-receptor-associated corepressor</fullName>
    </alternativeName>
</protein>
<evidence type="ECO:0000259" key="20">
    <source>
        <dbReference type="PROSITE" id="PS50090"/>
    </source>
</evidence>
<feature type="compositionally biased region" description="Polar residues" evidence="19">
    <location>
        <begin position="2001"/>
        <end position="2010"/>
    </location>
</feature>
<sequence length="2490" mass="277665">MAALHGGCSDFSDGYSEGADEEYLRAPDPKQGAKPSKTKNNPDADLCLQGVLETRVKAIMEPEVLRDVTRVPPNRRGGDARYPSHAISYPMQIPRAHAEANILDYQHHSRDYNSHLGHGSVLMPQRRRPSLLSEFQPGIERAQEMHGRGDSHHYMSDMNKQADMDIGESKRPRLDLLQDQLIRHSPLLNQNQHGVGEDLSKDRCLSGKLEPVSPPSPSQGDGDMDLLPARLSKEELIQNMDRVDREITMVEQQITKLKKKQQQLEEEAAKPLEPEKPISPPPIESKHRSLVQIIYDENRKKAEAAHRILEGLGPHVELPLYNQPSDTKQYHENIKINQTMRKKLILYFKRRNHARKQWEQKLCQRYDQLMEAWEKKVERIENNPRRRAKESKVREYYEKQFPEIRKQRELQERMQSRVGQRGSSLSLSAARSEHEVSEIIDGLSEQENLEKQMRQLAVIPPMLFDAEQQRIKFINMNGLMDDPMKVYKDRQVMNMWSEQEKETFREKFIQQPKNFVFVASFLERKTVADCVLFYYLTKKNENYKSLVRRNYRRRGKNQQQMPRSNQEEKDEKEKEVDKEEYKQDLENDKEELGKEKNDDTSGEENDDKETITAKGRKTANSQGRRKGRITRSMANEANEESAVPPQNADLAAMEMNESSRWTEEEMETAKKGLFEYGRNWSAIARMVGSKTVSQCKNFYFNYKKRQNLDGILQQHKLKMEKERNNRRKKKKAAPMEEEVPYPPTVEDEEMEASGMSGNDEEMAEEGDPAVNNSSDTESVPSPRHEAKESRENEPKPTGVSVQQTVHKEVPIPNNTTAEQSQEGAAKVCNEQEEKVQTKVEPDPGMVKEENDDEGKTFEELKQREVKQEEQEDCKENVVEKVEEQPNESPEVPAKMEKKHSKHEGKTNADSDSSATCSADEAEEQDPADKNRLLSTRPSLLSSGTDACLNSSPQKPLDLKQLKQRAAAIPPIISDGFSESAPASATVKAQMTPHALALYQEQITKVHESALDGLALSKQPAPHLPSDKEQQTISSPKGKCRSPTIGDHDDKAPYAALQTEGQRSSTEPPCVPPWPSTALQYQVPARELLKPPSQHETVSQYNSQVHPMPLNLHDGSRPGLPRVASISNPPPLISSSKHPAAIERSMGSISQGVPITLHAPYGSEHAKVPVGSIMMGLPMSMESKKLVPFLPVKQEQLSPRSQQSQPENLVMQTPQETSIFRGTSQGGSLTKVVPSNKTSQDNPITYRGSITHGTPAEVLYKGTITKIMGEDSPGRVERMREEALSKGHVIYEGKKGHVLSLDGNSTSQNIKEDNRTGGASHDTSASKRSYDMMEGRIPRGLQVRELPGGPIEGLIGRAIPSDRHSPHSMKEQQQHIRGSITQGIPRSYIEAHEDYLRREAKQLKRENTPPRGLPESFKVRQHDGISGSLKLKAHEAMVATVKEPGRSVHEIPREEMRHTPEIQATARSHKEGSITQGTPLKYDSNSSVSAKKHDVRSIISSSGRPYHPMHPMEVMQDPRTMERVCYEEVLKSRPTSVTNSGGSITRGAPVIVPDPGKPRQSPLSYEDHQMGHNATYNSHINRGSPVTTRESTQRQHEGSITSGKPVTQERKSTPNPREIANAKSPHTAVPEHLHAMSTYEHLLRGVSQADLYRGHIPLAFDPGAIPRGIPLEAAAYYLPRHLAPNPAYPHLYPPYLIRGYPDSAAMENRQTIINDYITSQHMHHNAASAMAQRADLLRGLQQRDSPLTLSYPAGPRRIIDLSQVPHLPVLIPQSAASSTGTMDRITYISGAPQSFSSRHSSSPLSPATTTTHVTKQTSSSSEREREKSVLTTTVEHAPIWRPGTEQTSGRLSTQSHSHQHSPVSPRAHETIQQRPSVLHNTGMKNLMTSTESVTPTVLRSSSSSSPIRSAIQLTAASHRSAGGAESYQPVDHAMVQKDIRAREAKVERPRNENYYNSKLPPSVVEQASPIKVMESRPLPTTGASSAHQYNNGQGKSQHHQPLDQTAVSASEQHNRDKTTNKPFSMQEQELRSLGFPTGYSPDRCDAVSPMNTPGLSHEKGLRVAVQDSESARVDQETRHKQVPLKHISEGHMRQKVEGQQSPCHPTQCSSKNQRLVTLAQHINEVITRDYTQNHPQIQAPVYYPGTVGSVLDLRQNANDAVLQQQEQSQAARISPGSNGDKRSPDQNKASTLSGSEDGMDPISPPEGMGEPEYTRSATYPTLYREGDQTEPRMGSKSPGNNAQPPAFFSKLTESNSAMVKSKKQEIIKKLSTTNRNEPEYNIGQPGTEIFNMPAITGAGPISCRTQPVPENSNSNMGLEAIIRKALMGKYDEQWDDRSALNTNAFNPLNASTSLPSAIPITAADGRNDDMRSLPGSGGKHKLSRPSSRKAKSPAPGQPSGERPPSASSVHSEGDCNRKTPLTNRVWEERPSSTGSTPFPYNPLTIRLPSGLVAAPSSTSIPQSNSGNPQRARDEEPKPLLCSQYETLSDSE</sequence>
<evidence type="ECO:0000256" key="3">
    <source>
        <dbReference type="ARBA" id="ARBA00022481"/>
    </source>
</evidence>
<feature type="region of interest" description="Disordered" evidence="19">
    <location>
        <begin position="1940"/>
        <end position="1959"/>
    </location>
</feature>
<evidence type="ECO:0000256" key="5">
    <source>
        <dbReference type="ARBA" id="ARBA00022553"/>
    </source>
</evidence>
<evidence type="ECO:0000256" key="7">
    <source>
        <dbReference type="ARBA" id="ARBA00022990"/>
    </source>
</evidence>
<dbReference type="GO" id="GO:0016604">
    <property type="term" value="C:nuclear body"/>
    <property type="evidence" value="ECO:0007669"/>
    <property type="project" value="UniProtKB-ARBA"/>
</dbReference>
<feature type="region of interest" description="Disordered" evidence="19">
    <location>
        <begin position="714"/>
        <end position="962"/>
    </location>
</feature>
<evidence type="ECO:0000256" key="2">
    <source>
        <dbReference type="ARBA" id="ARBA00010097"/>
    </source>
</evidence>
<evidence type="ECO:0000259" key="22">
    <source>
        <dbReference type="PROSITE" id="PS51294"/>
    </source>
</evidence>
<comment type="function">
    <text evidence="14">Transcriptional corepressor that mediates the transcriptional repression activity of some nuclear receptors by promoting chromatin condensation, thus preventing access of the basal transcription. Acts by recruiting chromatin modifiers, such as histone deacetylases HDAC1, HDAC2 and HDAC3. Required to activate the histone deacetylase activity of HDAC3. Involved in the regulation BCL6-dependent of the germinal center (GC) reactions, mainly through the control of the GC B-cells proliferation and survival. Recruited by ZBTB7A to the androgen response elements/ARE on target genes, negatively regulates androgen receptor signaling and androgen-induced cell proliferation.</text>
</comment>
<dbReference type="PROSITE" id="PS50090">
    <property type="entry name" value="MYB_LIKE"/>
    <property type="match status" value="1"/>
</dbReference>
<dbReference type="Proteomes" id="UP001295444">
    <property type="component" value="Chromosome 05"/>
</dbReference>
<evidence type="ECO:0000256" key="14">
    <source>
        <dbReference type="ARBA" id="ARBA00059816"/>
    </source>
</evidence>
<feature type="compositionally biased region" description="Low complexity" evidence="19">
    <location>
        <begin position="932"/>
        <end position="942"/>
    </location>
</feature>
<dbReference type="PROSITE" id="PS51293">
    <property type="entry name" value="SANT"/>
    <property type="match status" value="2"/>
</dbReference>
<feature type="compositionally biased region" description="Acidic residues" evidence="19">
    <location>
        <begin position="758"/>
        <end position="767"/>
    </location>
</feature>
<dbReference type="Pfam" id="PF15784">
    <property type="entry name" value="GPS2_interact"/>
    <property type="match status" value="1"/>
</dbReference>
<dbReference type="FunFam" id="1.20.58.1880:FF:000002">
    <property type="entry name" value="nuclear receptor corepressor 2 isoform X1"/>
    <property type="match status" value="1"/>
</dbReference>
<feature type="region of interest" description="Disordered" evidence="19">
    <location>
        <begin position="2346"/>
        <end position="2490"/>
    </location>
</feature>
<keyword evidence="7" id="KW-0007">Acetylation</keyword>
<gene>
    <name evidence="23" type="ORF">PECUL_23A045305</name>
</gene>
<feature type="compositionally biased region" description="Acidic residues" evidence="19">
    <location>
        <begin position="735"/>
        <end position="751"/>
    </location>
</feature>
<feature type="compositionally biased region" description="Polar residues" evidence="19">
    <location>
        <begin position="2160"/>
        <end position="2176"/>
    </location>
</feature>
<dbReference type="FunFam" id="1.10.10.60:FF:000026">
    <property type="entry name" value="Nuclear receptor corepressor 2 isoform 1"/>
    <property type="match status" value="1"/>
</dbReference>
<dbReference type="Gene3D" id="1.10.10.60">
    <property type="entry name" value="Homeodomain-like"/>
    <property type="match status" value="1"/>
</dbReference>
<keyword evidence="8" id="KW-0805">Transcription regulation</keyword>
<feature type="region of interest" description="Disordered" evidence="19">
    <location>
        <begin position="547"/>
        <end position="645"/>
    </location>
</feature>
<comment type="similarity">
    <text evidence="2">Belongs to the N-CoR nuclear receptor corepressors family.</text>
</comment>
<feature type="compositionally biased region" description="Basic residues" evidence="19">
    <location>
        <begin position="2377"/>
        <end position="2390"/>
    </location>
</feature>
<dbReference type="Gene3D" id="1.20.5.430">
    <property type="match status" value="1"/>
</dbReference>
<dbReference type="SMART" id="SM00717">
    <property type="entry name" value="SANT"/>
    <property type="match status" value="2"/>
</dbReference>
<evidence type="ECO:0000313" key="23">
    <source>
        <dbReference type="EMBL" id="CAH2295743.1"/>
    </source>
</evidence>
<evidence type="ECO:0000256" key="11">
    <source>
        <dbReference type="ARBA" id="ARBA00023163"/>
    </source>
</evidence>
<name>A0AAD1WAZ2_PELCU</name>
<evidence type="ECO:0000256" key="10">
    <source>
        <dbReference type="ARBA" id="ARBA00023125"/>
    </source>
</evidence>
<accession>A0AAD1WAZ2</accession>
<feature type="domain" description="SANT" evidence="21">
    <location>
        <begin position="491"/>
        <end position="542"/>
    </location>
</feature>
<organism evidence="23 24">
    <name type="scientific">Pelobates cultripes</name>
    <name type="common">Western spadefoot toad</name>
    <dbReference type="NCBI Taxonomy" id="61616"/>
    <lineage>
        <taxon>Eukaryota</taxon>
        <taxon>Metazoa</taxon>
        <taxon>Chordata</taxon>
        <taxon>Craniata</taxon>
        <taxon>Vertebrata</taxon>
        <taxon>Euteleostomi</taxon>
        <taxon>Amphibia</taxon>
        <taxon>Batrachia</taxon>
        <taxon>Anura</taxon>
        <taxon>Pelobatoidea</taxon>
        <taxon>Pelobatidae</taxon>
        <taxon>Pelobates</taxon>
    </lineage>
</organism>
<feature type="compositionally biased region" description="Polar residues" evidence="19">
    <location>
        <begin position="1472"/>
        <end position="1488"/>
    </location>
</feature>
<feature type="region of interest" description="Disordered" evidence="19">
    <location>
        <begin position="1299"/>
        <end position="1326"/>
    </location>
</feature>
<dbReference type="CDD" id="cd00167">
    <property type="entry name" value="SANT"/>
    <property type="match status" value="1"/>
</dbReference>
<dbReference type="InterPro" id="IPR017884">
    <property type="entry name" value="SANT_dom"/>
</dbReference>
<dbReference type="Gene3D" id="1.20.58.1880">
    <property type="match status" value="1"/>
</dbReference>